<keyword evidence="1" id="KW-0472">Membrane</keyword>
<feature type="transmembrane region" description="Helical" evidence="1">
    <location>
        <begin position="86"/>
        <end position="103"/>
    </location>
</feature>
<gene>
    <name evidence="3" type="ORF">A8139_16745</name>
</gene>
<sequence length="239" mass="27475">MQTPFVSKPIKRSAFLDVYRGSAVLLMIIFHFCWDLQNFGFIEFSVYDPFGVHFRSLILTLFLTAIGWSTYITLTNTKRPSFWKRDLKLFISAGAISLATYLAMPNQWIYFGILHFIFIASLATRPIARWPIHCALFGAIIIVIYHSTNWLLFPNAFSTITHYIALPQRTLDIVFPFPWIGVVLIGPLLGYLNWHKCPTPEHAITHVLAFMGRYALPIYLIHQVFLFSLVASVKMVLTL</sequence>
<proteinExistence type="predicted"/>
<evidence type="ECO:0000259" key="2">
    <source>
        <dbReference type="Pfam" id="PF07786"/>
    </source>
</evidence>
<keyword evidence="1" id="KW-0812">Transmembrane</keyword>
<organism evidence="3 4">
    <name type="scientific">Marinomonas primoryensis</name>
    <dbReference type="NCBI Taxonomy" id="178399"/>
    <lineage>
        <taxon>Bacteria</taxon>
        <taxon>Pseudomonadati</taxon>
        <taxon>Pseudomonadota</taxon>
        <taxon>Gammaproteobacteria</taxon>
        <taxon>Oceanospirillales</taxon>
        <taxon>Oceanospirillaceae</taxon>
        <taxon>Marinomonas</taxon>
    </lineage>
</organism>
<feature type="transmembrane region" description="Helical" evidence="1">
    <location>
        <begin position="214"/>
        <end position="237"/>
    </location>
</feature>
<dbReference type="OrthoDB" id="9807591at2"/>
<feature type="transmembrane region" description="Helical" evidence="1">
    <location>
        <begin position="54"/>
        <end position="74"/>
    </location>
</feature>
<dbReference type="Pfam" id="PF07786">
    <property type="entry name" value="HGSNAT_cat"/>
    <property type="match status" value="1"/>
</dbReference>
<feature type="transmembrane region" description="Helical" evidence="1">
    <location>
        <begin position="109"/>
        <end position="128"/>
    </location>
</feature>
<protein>
    <recommendedName>
        <fullName evidence="2">Heparan-alpha-glucosaminide N-acetyltransferase catalytic domain-containing protein</fullName>
    </recommendedName>
</protein>
<dbReference type="AlphaFoldDB" id="A0A2Z4PYP2"/>
<evidence type="ECO:0000313" key="4">
    <source>
        <dbReference type="Proteomes" id="UP000249898"/>
    </source>
</evidence>
<name>A0A2Z4PYP2_9GAMM</name>
<feature type="transmembrane region" description="Helical" evidence="1">
    <location>
        <begin position="173"/>
        <end position="194"/>
    </location>
</feature>
<dbReference type="EMBL" id="CP016181">
    <property type="protein sequence ID" value="AWY02485.1"/>
    <property type="molecule type" value="Genomic_DNA"/>
</dbReference>
<feature type="domain" description="Heparan-alpha-glucosaminide N-acetyltransferase catalytic" evidence="2">
    <location>
        <begin position="12"/>
        <end position="224"/>
    </location>
</feature>
<dbReference type="InterPro" id="IPR012429">
    <property type="entry name" value="HGSNAT_cat"/>
</dbReference>
<feature type="transmembrane region" description="Helical" evidence="1">
    <location>
        <begin position="135"/>
        <end position="153"/>
    </location>
</feature>
<evidence type="ECO:0000313" key="3">
    <source>
        <dbReference type="EMBL" id="AWY02485.1"/>
    </source>
</evidence>
<evidence type="ECO:0000256" key="1">
    <source>
        <dbReference type="SAM" id="Phobius"/>
    </source>
</evidence>
<reference evidence="3 4" key="1">
    <citation type="submission" date="2016-06" db="EMBL/GenBank/DDBJ databases">
        <title>The sequenced genome of the ice-adhering bacterium Marinomonas primoryensis, from Antarctica.</title>
        <authorList>
            <person name="Graham L."/>
            <person name="Vance T.D.R."/>
            <person name="Davies P.L."/>
        </authorList>
    </citation>
    <scope>NUCLEOTIDE SEQUENCE [LARGE SCALE GENOMIC DNA]</scope>
    <source>
        <strain evidence="3 4">AceL</strain>
    </source>
</reference>
<accession>A0A2Z4PYP2</accession>
<feature type="transmembrane region" description="Helical" evidence="1">
    <location>
        <begin position="21"/>
        <end position="42"/>
    </location>
</feature>
<keyword evidence="1" id="KW-1133">Transmembrane helix</keyword>
<dbReference type="Proteomes" id="UP000249898">
    <property type="component" value="Chromosome"/>
</dbReference>